<feature type="region of interest" description="Disordered" evidence="1">
    <location>
        <begin position="1"/>
        <end position="30"/>
    </location>
</feature>
<evidence type="ECO:0000313" key="3">
    <source>
        <dbReference type="Proteomes" id="UP000054636"/>
    </source>
</evidence>
<evidence type="ECO:0000313" key="2">
    <source>
        <dbReference type="EMBL" id="KUF99320.1"/>
    </source>
</evidence>
<dbReference type="PANTHER" id="PTHR12277:SF81">
    <property type="entry name" value="PROTEIN ABHD13"/>
    <property type="match status" value="1"/>
</dbReference>
<accession>A0A0W8DSX8</accession>
<dbReference type="AlphaFoldDB" id="A0A0W8DSX8"/>
<proteinExistence type="predicted"/>
<evidence type="ECO:0000256" key="1">
    <source>
        <dbReference type="SAM" id="MobiDB-lite"/>
    </source>
</evidence>
<reference evidence="2 3" key="1">
    <citation type="submission" date="2015-11" db="EMBL/GenBank/DDBJ databases">
        <title>Genomes and virulence difference between two physiological races of Phytophthora nicotianae.</title>
        <authorList>
            <person name="Liu H."/>
            <person name="Ma X."/>
            <person name="Yu H."/>
            <person name="Fang D."/>
            <person name="Li Y."/>
            <person name="Wang X."/>
            <person name="Wang W."/>
            <person name="Dong Y."/>
            <person name="Xiao B."/>
        </authorList>
    </citation>
    <scope>NUCLEOTIDE SEQUENCE [LARGE SCALE GENOMIC DNA]</scope>
    <source>
        <strain evidence="3">race 1</strain>
    </source>
</reference>
<dbReference type="PANTHER" id="PTHR12277">
    <property type="entry name" value="ALPHA/BETA HYDROLASE DOMAIN-CONTAINING PROTEIN"/>
    <property type="match status" value="1"/>
</dbReference>
<dbReference type="InterPro" id="IPR029058">
    <property type="entry name" value="AB_hydrolase_fold"/>
</dbReference>
<protein>
    <submittedName>
        <fullName evidence="2">2-amino-3-carboxymuconate-6-semialdehyde decarboxylase</fullName>
    </submittedName>
</protein>
<gene>
    <name evidence="2" type="ORF">AM588_10009510</name>
</gene>
<comment type="caution">
    <text evidence="2">The sequence shown here is derived from an EMBL/GenBank/DDBJ whole genome shotgun (WGS) entry which is preliminary data.</text>
</comment>
<dbReference type="Gene3D" id="3.40.50.1820">
    <property type="entry name" value="alpha/beta hydrolase"/>
    <property type="match status" value="1"/>
</dbReference>
<dbReference type="Proteomes" id="UP000054636">
    <property type="component" value="Unassembled WGS sequence"/>
</dbReference>
<dbReference type="SUPFAM" id="SSF53474">
    <property type="entry name" value="alpha/beta-Hydrolases"/>
    <property type="match status" value="1"/>
</dbReference>
<name>A0A0W8DSX8_PHYNI</name>
<sequence length="253" mass="28244">MPRPILKMRSSYASPLRSPASASKREKRSITVRRHNGACRRVTFSPFTKLRGDSSTSSQLPLLADLGMIYDWFREVSRRLQANVLSYDYSGYGISEGEPSEEACFADIEAAFAYLVNVKKIPPSKIILSLGSGPTTHLAVKQSSLDQPVAGVILQSPVLSMFRVVFNFRYTLPGDLFCNIDIIDQMQSPVTIIHGTRDEVVPFWHGEGLFEMCPQEWRCKPLWVTDAGHNNIEAYLRAAEAAEQKALMTGKTV</sequence>
<organism evidence="2 3">
    <name type="scientific">Phytophthora nicotianae</name>
    <name type="common">Potato buckeye rot agent</name>
    <name type="synonym">Phytophthora parasitica</name>
    <dbReference type="NCBI Taxonomy" id="4792"/>
    <lineage>
        <taxon>Eukaryota</taxon>
        <taxon>Sar</taxon>
        <taxon>Stramenopiles</taxon>
        <taxon>Oomycota</taxon>
        <taxon>Peronosporomycetes</taxon>
        <taxon>Peronosporales</taxon>
        <taxon>Peronosporaceae</taxon>
        <taxon>Phytophthora</taxon>
    </lineage>
</organism>
<dbReference type="EMBL" id="LNFP01000032">
    <property type="protein sequence ID" value="KUF99320.1"/>
    <property type="molecule type" value="Genomic_DNA"/>
</dbReference>